<evidence type="ECO:0008006" key="3">
    <source>
        <dbReference type="Google" id="ProtNLM"/>
    </source>
</evidence>
<keyword evidence="2" id="KW-1185">Reference proteome</keyword>
<comment type="caution">
    <text evidence="1">The sequence shown here is derived from an EMBL/GenBank/DDBJ whole genome shotgun (WGS) entry which is preliminary data.</text>
</comment>
<protein>
    <recommendedName>
        <fullName evidence="3">DUF4279 domain-containing protein</fullName>
    </recommendedName>
</protein>
<accession>A0A9X1MK82</accession>
<gene>
    <name evidence="1" type="ORF">LOC68_05035</name>
</gene>
<dbReference type="RefSeq" id="WP_230216393.1">
    <property type="nucleotide sequence ID" value="NZ_JAJKFT010000004.1"/>
</dbReference>
<evidence type="ECO:0000313" key="1">
    <source>
        <dbReference type="EMBL" id="MCC9627750.1"/>
    </source>
</evidence>
<evidence type="ECO:0000313" key="2">
    <source>
        <dbReference type="Proteomes" id="UP001139103"/>
    </source>
</evidence>
<sequence length="132" mass="14600">MGLIHYLNTDLDLCSAVDLTELTAAFESGGVSPLHVTLGVDGQWYSTLETDHQYHEPEGNIAHMVSVIEQLAEPHLSVWRSCTLREFNIGYDCGLEPWAFNQGLSHELLARIAAVGASLRVTLYPYRAEVEG</sequence>
<proteinExistence type="predicted"/>
<dbReference type="EMBL" id="JAJKFT010000004">
    <property type="protein sequence ID" value="MCC9627750.1"/>
    <property type="molecule type" value="Genomic_DNA"/>
</dbReference>
<dbReference type="AlphaFoldDB" id="A0A9X1MK82"/>
<dbReference type="Proteomes" id="UP001139103">
    <property type="component" value="Unassembled WGS sequence"/>
</dbReference>
<organism evidence="1 2">
    <name type="scientific">Blastopirellula sediminis</name>
    <dbReference type="NCBI Taxonomy" id="2894196"/>
    <lineage>
        <taxon>Bacteria</taxon>
        <taxon>Pseudomonadati</taxon>
        <taxon>Planctomycetota</taxon>
        <taxon>Planctomycetia</taxon>
        <taxon>Pirellulales</taxon>
        <taxon>Pirellulaceae</taxon>
        <taxon>Blastopirellula</taxon>
    </lineage>
</organism>
<reference evidence="1" key="1">
    <citation type="submission" date="2021-11" db="EMBL/GenBank/DDBJ databases">
        <title>Genome sequence.</title>
        <authorList>
            <person name="Sun Q."/>
        </authorList>
    </citation>
    <scope>NUCLEOTIDE SEQUENCE</scope>
    <source>
        <strain evidence="1">JC732</strain>
    </source>
</reference>
<name>A0A9X1MK82_9BACT</name>